<sequence>MAILALSDERMLRATILFPCWCVAAKGDDFSFTSGRGNDTEFPSIAIGRVGRIIWTPIQEDAVNLSCLQFRGWHAICALWNVAIEKTDF</sequence>
<evidence type="ECO:0000313" key="1">
    <source>
        <dbReference type="EMBL" id="OHV98211.1"/>
    </source>
</evidence>
<reference evidence="1 2" key="1">
    <citation type="submission" date="2015-06" db="EMBL/GenBank/DDBJ databases">
        <title>Draft genome sequencing of a biphenyl-degrading bacterium, Janthinobacterium lividum MEG1.</title>
        <authorList>
            <person name="Shimodaira J."/>
            <person name="Hatta T."/>
        </authorList>
    </citation>
    <scope>NUCLEOTIDE SEQUENCE [LARGE SCALE GENOMIC DNA]</scope>
    <source>
        <strain evidence="1 2">MEG1</strain>
    </source>
</reference>
<name>A0A1S1UEM5_9BURK</name>
<comment type="caution">
    <text evidence="1">The sequence shown here is derived from an EMBL/GenBank/DDBJ whole genome shotgun (WGS) entry which is preliminary data.</text>
</comment>
<dbReference type="Proteomes" id="UP000179840">
    <property type="component" value="Unassembled WGS sequence"/>
</dbReference>
<dbReference type="AlphaFoldDB" id="A0A1S1UEM5"/>
<dbReference type="EMBL" id="LFKP01000003">
    <property type="protein sequence ID" value="OHV98211.1"/>
    <property type="molecule type" value="Genomic_DNA"/>
</dbReference>
<protein>
    <submittedName>
        <fullName evidence="1">Uncharacterized protein</fullName>
    </submittedName>
</protein>
<gene>
    <name evidence="1" type="ORF">AKG95_02860</name>
</gene>
<organism evidence="1 2">
    <name type="scientific">Janthinobacterium lividum</name>
    <dbReference type="NCBI Taxonomy" id="29581"/>
    <lineage>
        <taxon>Bacteria</taxon>
        <taxon>Pseudomonadati</taxon>
        <taxon>Pseudomonadota</taxon>
        <taxon>Betaproteobacteria</taxon>
        <taxon>Burkholderiales</taxon>
        <taxon>Oxalobacteraceae</taxon>
        <taxon>Janthinobacterium</taxon>
    </lineage>
</organism>
<evidence type="ECO:0000313" key="2">
    <source>
        <dbReference type="Proteomes" id="UP000179840"/>
    </source>
</evidence>
<accession>A0A1S1UEM5</accession>
<proteinExistence type="predicted"/>